<dbReference type="RefSeq" id="WP_070143549.1">
    <property type="nucleotide sequence ID" value="NZ_LXLT01000035.1"/>
</dbReference>
<comment type="caution">
    <text evidence="1">The sequence shown here is derived from an EMBL/GenBank/DDBJ whole genome shotgun (WGS) entry which is preliminary data.</text>
</comment>
<protein>
    <recommendedName>
        <fullName evidence="3">HNH endonuclease</fullName>
    </recommendedName>
</protein>
<organism evidence="1 2">
    <name type="scientific">Bacillus mycoides</name>
    <dbReference type="NCBI Taxonomy" id="1405"/>
    <lineage>
        <taxon>Bacteria</taxon>
        <taxon>Bacillati</taxon>
        <taxon>Bacillota</taxon>
        <taxon>Bacilli</taxon>
        <taxon>Bacillales</taxon>
        <taxon>Bacillaceae</taxon>
        <taxon>Bacillus</taxon>
        <taxon>Bacillus cereus group</taxon>
    </lineage>
</organism>
<evidence type="ECO:0000313" key="1">
    <source>
        <dbReference type="EMBL" id="OFD78387.1"/>
    </source>
</evidence>
<dbReference type="AlphaFoldDB" id="A0A1E8B784"/>
<name>A0A1E8B784_BACMY</name>
<dbReference type="Proteomes" id="UP000175706">
    <property type="component" value="Unassembled WGS sequence"/>
</dbReference>
<gene>
    <name evidence="1" type="ORF">BWGOE8_28970</name>
</gene>
<evidence type="ECO:0000313" key="2">
    <source>
        <dbReference type="Proteomes" id="UP000175706"/>
    </source>
</evidence>
<reference evidence="1 2" key="1">
    <citation type="submission" date="2016-05" db="EMBL/GenBank/DDBJ databases">
        <title>Bacillus thuringiensis and Bacillus weihenstephanensis as novel biocontrol agents of wilt causing Verticillium species.</title>
        <authorList>
            <person name="Hollensteiner J."/>
            <person name="Wemheuer F."/>
            <person name="Harting R."/>
            <person name="Kolarzyk A."/>
            <person name="Diaz-Valerio S."/>
            <person name="Poehlein A."/>
            <person name="Brzuszkiewicz E."/>
            <person name="Nesemann K."/>
            <person name="Braus-Stromeyer S."/>
            <person name="Braus G."/>
            <person name="Daniel R."/>
            <person name="Liesegang H."/>
        </authorList>
    </citation>
    <scope>NUCLEOTIDE SEQUENCE [LARGE SCALE GENOMIC DNA]</scope>
    <source>
        <strain evidence="1 2">GOE8</strain>
    </source>
</reference>
<dbReference type="EMBL" id="LXLT01000035">
    <property type="protein sequence ID" value="OFD78387.1"/>
    <property type="molecule type" value="Genomic_DNA"/>
</dbReference>
<evidence type="ECO:0008006" key="3">
    <source>
        <dbReference type="Google" id="ProtNLM"/>
    </source>
</evidence>
<accession>A0A1E8B784</accession>
<sequence length="327" mass="37830">MKNTIKNQSIVRNTEKGFDIIKMDRINIGKRKNKIERYIATLSDGTQRNFKRCIGECGEMLTYESFPNNHVTRDGHLNVCRNCRSESSRKRQAKLMAQVNENEKRTCSVCNEDKRISEYNTKGYGYRKECKRCQYKEDRLRAHARKSRKLGLHVKLEGEGMEEFRNIVMNAACILTGSFENVSSDHIIPTSLTGGSHISNLLPIRRELNASKGALPFFLWVRTKNFCEIAKKYDVRPERVEFFIDLAAKSNCMTSDQYERYTLWVWKMQQDKDTKHITANPTFSEASDYGTGELCGFSHDGAVYYRPTVTDKERAEIYANFDAEQAN</sequence>
<dbReference type="PATRIC" id="fig|86662.25.peg.2950"/>
<proteinExistence type="predicted"/>